<feature type="compositionally biased region" description="Low complexity" evidence="1">
    <location>
        <begin position="81"/>
        <end position="98"/>
    </location>
</feature>
<keyword evidence="3" id="KW-1185">Reference proteome</keyword>
<evidence type="ECO:0000256" key="1">
    <source>
        <dbReference type="SAM" id="MobiDB-lite"/>
    </source>
</evidence>
<evidence type="ECO:0000313" key="3">
    <source>
        <dbReference type="Proteomes" id="UP000326396"/>
    </source>
</evidence>
<dbReference type="Proteomes" id="UP000326396">
    <property type="component" value="Linkage Group LG11"/>
</dbReference>
<gene>
    <name evidence="2" type="ORF">E3N88_06329</name>
</gene>
<sequence length="193" mass="22377">MESSSDEQQILEDAAFHLILLRNSLQQSSYSVCINEYDSGNRFHDDCSLAGFRMTMMMMKKLDYGVKGIMNHTDNNKEENSSSSFSSSSSASIKSGISMEEVVDEDERVVRRSHRHRMRSIVDIYSVLKLGNREFMVVRPRTTIDESHISKEEKEMRCGELIFRRKKDEWTPCEEGECWSSSTRCKYSFVSYS</sequence>
<reference evidence="2 3" key="1">
    <citation type="submission" date="2019-05" db="EMBL/GenBank/DDBJ databases">
        <title>Mikania micrantha, genome provides insights into the molecular mechanism of rapid growth.</title>
        <authorList>
            <person name="Liu B."/>
        </authorList>
    </citation>
    <scope>NUCLEOTIDE SEQUENCE [LARGE SCALE GENOMIC DNA]</scope>
    <source>
        <strain evidence="2">NLD-2019</strain>
        <tissue evidence="2">Leaf</tissue>
    </source>
</reference>
<comment type="caution">
    <text evidence="2">The sequence shown here is derived from an EMBL/GenBank/DDBJ whole genome shotgun (WGS) entry which is preliminary data.</text>
</comment>
<organism evidence="2 3">
    <name type="scientific">Mikania micrantha</name>
    <name type="common">bitter vine</name>
    <dbReference type="NCBI Taxonomy" id="192012"/>
    <lineage>
        <taxon>Eukaryota</taxon>
        <taxon>Viridiplantae</taxon>
        <taxon>Streptophyta</taxon>
        <taxon>Embryophyta</taxon>
        <taxon>Tracheophyta</taxon>
        <taxon>Spermatophyta</taxon>
        <taxon>Magnoliopsida</taxon>
        <taxon>eudicotyledons</taxon>
        <taxon>Gunneridae</taxon>
        <taxon>Pentapetalae</taxon>
        <taxon>asterids</taxon>
        <taxon>campanulids</taxon>
        <taxon>Asterales</taxon>
        <taxon>Asteraceae</taxon>
        <taxon>Asteroideae</taxon>
        <taxon>Heliantheae alliance</taxon>
        <taxon>Eupatorieae</taxon>
        <taxon>Mikania</taxon>
    </lineage>
</organism>
<evidence type="ECO:0000313" key="2">
    <source>
        <dbReference type="EMBL" id="KAD6795433.1"/>
    </source>
</evidence>
<name>A0A5N6PNH3_9ASTR</name>
<feature type="region of interest" description="Disordered" evidence="1">
    <location>
        <begin position="73"/>
        <end position="98"/>
    </location>
</feature>
<dbReference type="EMBL" id="SZYD01000003">
    <property type="protein sequence ID" value="KAD6795433.1"/>
    <property type="molecule type" value="Genomic_DNA"/>
</dbReference>
<proteinExistence type="predicted"/>
<dbReference type="OrthoDB" id="1660602at2759"/>
<dbReference type="AlphaFoldDB" id="A0A5N6PNH3"/>
<accession>A0A5N6PNH3</accession>
<protein>
    <submittedName>
        <fullName evidence="2">Uncharacterized protein</fullName>
    </submittedName>
</protein>